<evidence type="ECO:0000313" key="2">
    <source>
        <dbReference type="EMBL" id="GGL73145.1"/>
    </source>
</evidence>
<keyword evidence="3" id="KW-1185">Reference proteome</keyword>
<reference evidence="2" key="2">
    <citation type="submission" date="2020-09" db="EMBL/GenBank/DDBJ databases">
        <authorList>
            <person name="Sun Q."/>
            <person name="Ohkuma M."/>
        </authorList>
    </citation>
    <scope>NUCLEOTIDE SEQUENCE</scope>
    <source>
        <strain evidence="2">JCM 19596</strain>
    </source>
</reference>
<proteinExistence type="predicted"/>
<evidence type="ECO:0000313" key="3">
    <source>
        <dbReference type="Proteomes" id="UP000607197"/>
    </source>
</evidence>
<dbReference type="Proteomes" id="UP000607197">
    <property type="component" value="Unassembled WGS sequence"/>
</dbReference>
<feature type="transmembrane region" description="Helical" evidence="1">
    <location>
        <begin position="15"/>
        <end position="33"/>
    </location>
</feature>
<sequence>MQCVEEVSVLLDEPANPLAVTLSVGVVFVCLWLQTHADYYYHQALQSSTRVTV</sequence>
<gene>
    <name evidence="2" type="ORF">GCM10009039_34000</name>
</gene>
<organism evidence="2 3">
    <name type="scientific">Halocalculus aciditolerans</name>
    <dbReference type="NCBI Taxonomy" id="1383812"/>
    <lineage>
        <taxon>Archaea</taxon>
        <taxon>Methanobacteriati</taxon>
        <taxon>Methanobacteriota</taxon>
        <taxon>Stenosarchaea group</taxon>
        <taxon>Halobacteria</taxon>
        <taxon>Halobacteriales</taxon>
        <taxon>Halobacteriaceae</taxon>
        <taxon>Halocalculus</taxon>
    </lineage>
</organism>
<keyword evidence="1" id="KW-0472">Membrane</keyword>
<keyword evidence="1" id="KW-0812">Transmembrane</keyword>
<keyword evidence="1" id="KW-1133">Transmembrane helix</keyword>
<protein>
    <submittedName>
        <fullName evidence="2">Uncharacterized protein</fullName>
    </submittedName>
</protein>
<evidence type="ECO:0000256" key="1">
    <source>
        <dbReference type="SAM" id="Phobius"/>
    </source>
</evidence>
<accession>A0A830FGF6</accession>
<dbReference type="EMBL" id="BMPG01000009">
    <property type="protein sequence ID" value="GGL73145.1"/>
    <property type="molecule type" value="Genomic_DNA"/>
</dbReference>
<name>A0A830FGF6_9EURY</name>
<comment type="caution">
    <text evidence="2">The sequence shown here is derived from an EMBL/GenBank/DDBJ whole genome shotgun (WGS) entry which is preliminary data.</text>
</comment>
<dbReference type="AlphaFoldDB" id="A0A830FGF6"/>
<reference evidence="2" key="1">
    <citation type="journal article" date="2014" name="Int. J. Syst. Evol. Microbiol.">
        <title>Complete genome sequence of Corynebacterium casei LMG S-19264T (=DSM 44701T), isolated from a smear-ripened cheese.</title>
        <authorList>
            <consortium name="US DOE Joint Genome Institute (JGI-PGF)"/>
            <person name="Walter F."/>
            <person name="Albersmeier A."/>
            <person name="Kalinowski J."/>
            <person name="Ruckert C."/>
        </authorList>
    </citation>
    <scope>NUCLEOTIDE SEQUENCE</scope>
    <source>
        <strain evidence="2">JCM 19596</strain>
    </source>
</reference>